<accession>T1F5U2</accession>
<reference evidence="2" key="3">
    <citation type="submission" date="2015-06" db="UniProtKB">
        <authorList>
            <consortium name="EnsemblMetazoa"/>
        </authorList>
    </citation>
    <scope>IDENTIFICATION</scope>
</reference>
<evidence type="ECO:0000313" key="1">
    <source>
        <dbReference type="EMBL" id="ESO04347.1"/>
    </source>
</evidence>
<reference evidence="3" key="1">
    <citation type="submission" date="2012-12" db="EMBL/GenBank/DDBJ databases">
        <authorList>
            <person name="Hellsten U."/>
            <person name="Grimwood J."/>
            <person name="Chapman J.A."/>
            <person name="Shapiro H."/>
            <person name="Aerts A."/>
            <person name="Otillar R.P."/>
            <person name="Terry A.Y."/>
            <person name="Boore J.L."/>
            <person name="Simakov O."/>
            <person name="Marletaz F."/>
            <person name="Cho S.-J."/>
            <person name="Edsinger-Gonzales E."/>
            <person name="Havlak P."/>
            <person name="Kuo D.-H."/>
            <person name="Larsson T."/>
            <person name="Lv J."/>
            <person name="Arendt D."/>
            <person name="Savage R."/>
            <person name="Osoegawa K."/>
            <person name="de Jong P."/>
            <person name="Lindberg D.R."/>
            <person name="Seaver E.C."/>
            <person name="Weisblat D.A."/>
            <person name="Putnam N.H."/>
            <person name="Grigoriev I.V."/>
            <person name="Rokhsar D.S."/>
        </authorList>
    </citation>
    <scope>NUCLEOTIDE SEQUENCE</scope>
</reference>
<dbReference type="RefSeq" id="XP_009017616.1">
    <property type="nucleotide sequence ID" value="XM_009019368.1"/>
</dbReference>
<dbReference type="KEGG" id="hro:HELRODRAFT_172713"/>
<dbReference type="AlphaFoldDB" id="T1F5U2"/>
<dbReference type="EMBL" id="AMQM01004323">
    <property type="status" value="NOT_ANNOTATED_CDS"/>
    <property type="molecule type" value="Genomic_DNA"/>
</dbReference>
<protein>
    <submittedName>
        <fullName evidence="1 2">Uncharacterized protein</fullName>
    </submittedName>
</protein>
<dbReference type="CTD" id="20204191"/>
<name>T1F5U2_HELRO</name>
<dbReference type="EMBL" id="KB096502">
    <property type="protein sequence ID" value="ESO04347.1"/>
    <property type="molecule type" value="Genomic_DNA"/>
</dbReference>
<dbReference type="InParanoid" id="T1F5U2"/>
<evidence type="ECO:0000313" key="3">
    <source>
        <dbReference type="Proteomes" id="UP000015101"/>
    </source>
</evidence>
<gene>
    <name evidence="2" type="primary">20204191</name>
    <name evidence="1" type="ORF">HELRODRAFT_172713</name>
</gene>
<proteinExistence type="predicted"/>
<organism evidence="2 3">
    <name type="scientific">Helobdella robusta</name>
    <name type="common">Californian leech</name>
    <dbReference type="NCBI Taxonomy" id="6412"/>
    <lineage>
        <taxon>Eukaryota</taxon>
        <taxon>Metazoa</taxon>
        <taxon>Spiralia</taxon>
        <taxon>Lophotrochozoa</taxon>
        <taxon>Annelida</taxon>
        <taxon>Clitellata</taxon>
        <taxon>Hirudinea</taxon>
        <taxon>Rhynchobdellida</taxon>
        <taxon>Glossiphoniidae</taxon>
        <taxon>Helobdella</taxon>
    </lineage>
</organism>
<dbReference type="Proteomes" id="UP000015101">
    <property type="component" value="Unassembled WGS sequence"/>
</dbReference>
<dbReference type="EnsemblMetazoa" id="HelroT172713">
    <property type="protein sequence ID" value="HelroP172713"/>
    <property type="gene ID" value="HelroG172713"/>
</dbReference>
<sequence length="231" mass="26567">MILCPHSPRGHLMEYISLHPIFWGSNHQGHNHDGIYGINVNLDISHTYRSHVLSYHLGVVAPPPPTNSTSTKNITRKKNKFMKSELNLKTAAITKYINTLIINFNSKTFTNIKRGSEAIWDQVNKIRGSDKSFNTPTSQHIDTNTLNTYMSTDLFYQTPPTKSTTINNHHQHQQPVLHMLKQACPTGIRSRQSTIMIASAREQDMEIYEKRKGQEQLDEQRSKKLYLKDRV</sequence>
<evidence type="ECO:0000313" key="2">
    <source>
        <dbReference type="EnsemblMetazoa" id="HelroP172713"/>
    </source>
</evidence>
<dbReference type="HOGENOM" id="CLU_1200971_0_0_1"/>
<dbReference type="EMBL" id="AMQM01004322">
    <property type="status" value="NOT_ANNOTATED_CDS"/>
    <property type="molecule type" value="Genomic_DNA"/>
</dbReference>
<keyword evidence="3" id="KW-1185">Reference proteome</keyword>
<dbReference type="GeneID" id="20204191"/>
<reference evidence="1 3" key="2">
    <citation type="journal article" date="2013" name="Nature">
        <title>Insights into bilaterian evolution from three spiralian genomes.</title>
        <authorList>
            <person name="Simakov O."/>
            <person name="Marletaz F."/>
            <person name="Cho S.J."/>
            <person name="Edsinger-Gonzales E."/>
            <person name="Havlak P."/>
            <person name="Hellsten U."/>
            <person name="Kuo D.H."/>
            <person name="Larsson T."/>
            <person name="Lv J."/>
            <person name="Arendt D."/>
            <person name="Savage R."/>
            <person name="Osoegawa K."/>
            <person name="de Jong P."/>
            <person name="Grimwood J."/>
            <person name="Chapman J.A."/>
            <person name="Shapiro H."/>
            <person name="Aerts A."/>
            <person name="Otillar R.P."/>
            <person name="Terry A.Y."/>
            <person name="Boore J.L."/>
            <person name="Grigoriev I.V."/>
            <person name="Lindberg D.R."/>
            <person name="Seaver E.C."/>
            <person name="Weisblat D.A."/>
            <person name="Putnam N.H."/>
            <person name="Rokhsar D.S."/>
        </authorList>
    </citation>
    <scope>NUCLEOTIDE SEQUENCE</scope>
</reference>